<feature type="compositionally biased region" description="Acidic residues" evidence="1">
    <location>
        <begin position="239"/>
        <end position="249"/>
    </location>
</feature>
<dbReference type="PANTHER" id="PTHR46387">
    <property type="entry name" value="POLYNUCLEOTIDYL TRANSFERASE, RIBONUCLEASE H-LIKE SUPERFAMILY PROTEIN"/>
    <property type="match status" value="1"/>
</dbReference>
<keyword evidence="4" id="KW-1185">Reference proteome</keyword>
<dbReference type="InterPro" id="IPR036397">
    <property type="entry name" value="RNaseH_sf"/>
</dbReference>
<dbReference type="InterPro" id="IPR012337">
    <property type="entry name" value="RNaseH-like_sf"/>
</dbReference>
<sequence length="429" mass="47071">MAKLTKLLAMNLATFSNVPRSVYSLGANRLHGLQSQNNRLGFCQTQICSVARLVSKDLLTAPPPSAAAASPAYQNIYILRFGSQIHKYSKDTGIGIFIYDAANGKKIWAARRFIPVASSGEKITNNIADYMALVDGLKAMKVLQNTQTLTSPCRIEVQTSNRVVAKHLSKEFKVGTKSLQPWYETVTKLMNSFYDMSAGQIPSLDCGDVRKASELAIKEQKSCENYLEVVAGTKAEVPDALEDSNESEEASMPQNQSEMASISQNHSEGANIPLNQPHASSTSEISSDKVYILRFDGGSRGNPGIAGSGMALYDSQDGSEIWSGCLYLGDQRTNNEAEYMGLITGMKCALSLGVKQIVVQGDSKLVLEQIALRWKVKSPSLKHYFDEAIELKKQFAYFETSHIERAKNSRADELANEAMDTRCSRGFKS</sequence>
<dbReference type="CDD" id="cd09279">
    <property type="entry name" value="RNase_HI_like"/>
    <property type="match status" value="1"/>
</dbReference>
<dbReference type="InterPro" id="IPR002156">
    <property type="entry name" value="RNaseH_domain"/>
</dbReference>
<feature type="domain" description="RNase H type-1" evidence="2">
    <location>
        <begin position="287"/>
        <end position="420"/>
    </location>
</feature>
<dbReference type="AlphaFoldDB" id="A0ABD3MRR8"/>
<dbReference type="Proteomes" id="UP001530400">
    <property type="component" value="Unassembled WGS sequence"/>
</dbReference>
<evidence type="ECO:0000313" key="4">
    <source>
        <dbReference type="Proteomes" id="UP001530400"/>
    </source>
</evidence>
<accession>A0ABD3MRR8</accession>
<dbReference type="GO" id="GO:0003824">
    <property type="term" value="F:catalytic activity"/>
    <property type="evidence" value="ECO:0007669"/>
    <property type="project" value="UniProtKB-ARBA"/>
</dbReference>
<gene>
    <name evidence="3" type="ORF">ACHAWO_010450</name>
</gene>
<evidence type="ECO:0000259" key="2">
    <source>
        <dbReference type="PROSITE" id="PS50879"/>
    </source>
</evidence>
<proteinExistence type="predicted"/>
<dbReference type="PANTHER" id="PTHR46387:SF2">
    <property type="entry name" value="RIBONUCLEASE HI"/>
    <property type="match status" value="1"/>
</dbReference>
<dbReference type="Pfam" id="PF13456">
    <property type="entry name" value="RVT_3"/>
    <property type="match status" value="1"/>
</dbReference>
<name>A0ABD3MRR8_9STRA</name>
<evidence type="ECO:0000313" key="3">
    <source>
        <dbReference type="EMBL" id="KAL3764646.1"/>
    </source>
</evidence>
<dbReference type="EMBL" id="JALLPJ020001415">
    <property type="protein sequence ID" value="KAL3764646.1"/>
    <property type="molecule type" value="Genomic_DNA"/>
</dbReference>
<comment type="caution">
    <text evidence="3">The sequence shown here is derived from an EMBL/GenBank/DDBJ whole genome shotgun (WGS) entry which is preliminary data.</text>
</comment>
<dbReference type="Gene3D" id="3.30.420.10">
    <property type="entry name" value="Ribonuclease H-like superfamily/Ribonuclease H"/>
    <property type="match status" value="2"/>
</dbReference>
<organism evidence="3 4">
    <name type="scientific">Cyclotella atomus</name>
    <dbReference type="NCBI Taxonomy" id="382360"/>
    <lineage>
        <taxon>Eukaryota</taxon>
        <taxon>Sar</taxon>
        <taxon>Stramenopiles</taxon>
        <taxon>Ochrophyta</taxon>
        <taxon>Bacillariophyta</taxon>
        <taxon>Coscinodiscophyceae</taxon>
        <taxon>Thalassiosirophycidae</taxon>
        <taxon>Stephanodiscales</taxon>
        <taxon>Stephanodiscaceae</taxon>
        <taxon>Cyclotella</taxon>
    </lineage>
</organism>
<feature type="compositionally biased region" description="Polar residues" evidence="1">
    <location>
        <begin position="252"/>
        <end position="283"/>
    </location>
</feature>
<dbReference type="SUPFAM" id="SSF53098">
    <property type="entry name" value="Ribonuclease H-like"/>
    <property type="match status" value="2"/>
</dbReference>
<reference evidence="3 4" key="1">
    <citation type="submission" date="2024-10" db="EMBL/GenBank/DDBJ databases">
        <title>Updated reference genomes for cyclostephanoid diatoms.</title>
        <authorList>
            <person name="Roberts W.R."/>
            <person name="Alverson A.J."/>
        </authorList>
    </citation>
    <scope>NUCLEOTIDE SEQUENCE [LARGE SCALE GENOMIC DNA]</scope>
    <source>
        <strain evidence="3 4">AJA010-31</strain>
    </source>
</reference>
<evidence type="ECO:0000256" key="1">
    <source>
        <dbReference type="SAM" id="MobiDB-lite"/>
    </source>
</evidence>
<dbReference type="FunFam" id="3.30.420.10:FF:000076">
    <property type="entry name" value="RBR-type E3 ubiquitin transferase"/>
    <property type="match status" value="1"/>
</dbReference>
<feature type="region of interest" description="Disordered" evidence="1">
    <location>
        <begin position="238"/>
        <end position="283"/>
    </location>
</feature>
<dbReference type="PROSITE" id="PS50879">
    <property type="entry name" value="RNASE_H_1"/>
    <property type="match status" value="1"/>
</dbReference>
<protein>
    <recommendedName>
        <fullName evidence="2">RNase H type-1 domain-containing protein</fullName>
    </recommendedName>
</protein>